<dbReference type="Proteomes" id="UP000824031">
    <property type="component" value="Unassembled WGS sequence"/>
</dbReference>
<dbReference type="AlphaFoldDB" id="A0A9D2F443"/>
<name>A0A9D2F443_9FIRM</name>
<dbReference type="EMBL" id="DXBO01000167">
    <property type="protein sequence ID" value="HIZ49288.1"/>
    <property type="molecule type" value="Genomic_DNA"/>
</dbReference>
<protein>
    <submittedName>
        <fullName evidence="1">DUF4250 domain-containing protein</fullName>
    </submittedName>
</protein>
<dbReference type="InterPro" id="IPR025346">
    <property type="entry name" value="DUF4250"/>
</dbReference>
<organism evidence="1 2">
    <name type="scientific">Candidatus Gemmiger excrementavium</name>
    <dbReference type="NCBI Taxonomy" id="2838608"/>
    <lineage>
        <taxon>Bacteria</taxon>
        <taxon>Bacillati</taxon>
        <taxon>Bacillota</taxon>
        <taxon>Clostridia</taxon>
        <taxon>Eubacteriales</taxon>
        <taxon>Gemmiger</taxon>
    </lineage>
</organism>
<sequence>MPMLPRDPIILLSYTNTQLRDRDADLDSFCEKENADKAQLCAVLAEAGYTYDAARNQFI</sequence>
<reference evidence="1" key="2">
    <citation type="submission" date="2021-04" db="EMBL/GenBank/DDBJ databases">
        <authorList>
            <person name="Gilroy R."/>
        </authorList>
    </citation>
    <scope>NUCLEOTIDE SEQUENCE</scope>
    <source>
        <strain evidence="1">3436</strain>
    </source>
</reference>
<evidence type="ECO:0000313" key="1">
    <source>
        <dbReference type="EMBL" id="HIZ49288.1"/>
    </source>
</evidence>
<reference evidence="1" key="1">
    <citation type="journal article" date="2021" name="PeerJ">
        <title>Extensive microbial diversity within the chicken gut microbiome revealed by metagenomics and culture.</title>
        <authorList>
            <person name="Gilroy R."/>
            <person name="Ravi A."/>
            <person name="Getino M."/>
            <person name="Pursley I."/>
            <person name="Horton D.L."/>
            <person name="Alikhan N.F."/>
            <person name="Baker D."/>
            <person name="Gharbi K."/>
            <person name="Hall N."/>
            <person name="Watson M."/>
            <person name="Adriaenssens E.M."/>
            <person name="Foster-Nyarko E."/>
            <person name="Jarju S."/>
            <person name="Secka A."/>
            <person name="Antonio M."/>
            <person name="Oren A."/>
            <person name="Chaudhuri R.R."/>
            <person name="La Ragione R."/>
            <person name="Hildebrand F."/>
            <person name="Pallen M.J."/>
        </authorList>
    </citation>
    <scope>NUCLEOTIDE SEQUENCE</scope>
    <source>
        <strain evidence="1">3436</strain>
    </source>
</reference>
<proteinExistence type="predicted"/>
<accession>A0A9D2F443</accession>
<gene>
    <name evidence="1" type="ORF">H9810_11265</name>
</gene>
<dbReference type="Pfam" id="PF14056">
    <property type="entry name" value="DUF4250"/>
    <property type="match status" value="1"/>
</dbReference>
<evidence type="ECO:0000313" key="2">
    <source>
        <dbReference type="Proteomes" id="UP000824031"/>
    </source>
</evidence>
<comment type="caution">
    <text evidence="1">The sequence shown here is derived from an EMBL/GenBank/DDBJ whole genome shotgun (WGS) entry which is preliminary data.</text>
</comment>